<evidence type="ECO:0000259" key="5">
    <source>
        <dbReference type="PROSITE" id="PS01124"/>
    </source>
</evidence>
<dbReference type="PROSITE" id="PS00041">
    <property type="entry name" value="HTH_ARAC_FAMILY_1"/>
    <property type="match status" value="1"/>
</dbReference>
<dbReference type="EMBL" id="JBHMAG010000017">
    <property type="protein sequence ID" value="MFB9755006.1"/>
    <property type="molecule type" value="Genomic_DNA"/>
</dbReference>
<feature type="domain" description="HTH araC/xylS-type" evidence="5">
    <location>
        <begin position="671"/>
        <end position="770"/>
    </location>
</feature>
<dbReference type="InterPro" id="IPR041522">
    <property type="entry name" value="CdaR_GGDEF"/>
</dbReference>
<accession>A0ABV5W3K7</accession>
<evidence type="ECO:0000256" key="3">
    <source>
        <dbReference type="ARBA" id="ARBA00023163"/>
    </source>
</evidence>
<dbReference type="RefSeq" id="WP_344909051.1">
    <property type="nucleotide sequence ID" value="NZ_BAAAYO010000007.1"/>
</dbReference>
<dbReference type="Proteomes" id="UP001589619">
    <property type="component" value="Unassembled WGS sequence"/>
</dbReference>
<reference evidence="6 7" key="1">
    <citation type="submission" date="2024-09" db="EMBL/GenBank/DDBJ databases">
        <authorList>
            <person name="Sun Q."/>
            <person name="Mori K."/>
        </authorList>
    </citation>
    <scope>NUCLEOTIDE SEQUENCE [LARGE SCALE GENOMIC DNA]</scope>
    <source>
        <strain evidence="6 7">JCM 12520</strain>
    </source>
</reference>
<dbReference type="PRINTS" id="PR00032">
    <property type="entry name" value="HTHARAC"/>
</dbReference>
<evidence type="ECO:0000256" key="1">
    <source>
        <dbReference type="ARBA" id="ARBA00023015"/>
    </source>
</evidence>
<dbReference type="Pfam" id="PF12833">
    <property type="entry name" value="HTH_18"/>
    <property type="match status" value="1"/>
</dbReference>
<dbReference type="PANTHER" id="PTHR43280:SF28">
    <property type="entry name" value="HTH-TYPE TRANSCRIPTIONAL ACTIVATOR RHAS"/>
    <property type="match status" value="1"/>
</dbReference>
<dbReference type="InterPro" id="IPR018060">
    <property type="entry name" value="HTH_AraC"/>
</dbReference>
<dbReference type="InterPro" id="IPR018062">
    <property type="entry name" value="HTH_AraC-typ_CS"/>
</dbReference>
<evidence type="ECO:0000313" key="6">
    <source>
        <dbReference type="EMBL" id="MFB9755006.1"/>
    </source>
</evidence>
<keyword evidence="1" id="KW-0805">Transcription regulation</keyword>
<dbReference type="SUPFAM" id="SSF46689">
    <property type="entry name" value="Homeodomain-like"/>
    <property type="match status" value="2"/>
</dbReference>
<dbReference type="Pfam" id="PF17853">
    <property type="entry name" value="GGDEF_2"/>
    <property type="match status" value="1"/>
</dbReference>
<dbReference type="Gene3D" id="1.10.10.60">
    <property type="entry name" value="Homeodomain-like"/>
    <property type="match status" value="2"/>
</dbReference>
<keyword evidence="2" id="KW-0238">DNA-binding</keyword>
<evidence type="ECO:0000256" key="4">
    <source>
        <dbReference type="SAM" id="Phobius"/>
    </source>
</evidence>
<dbReference type="InterPro" id="IPR020449">
    <property type="entry name" value="Tscrpt_reg_AraC-type_HTH"/>
</dbReference>
<dbReference type="SMART" id="SM00342">
    <property type="entry name" value="HTH_ARAC"/>
    <property type="match status" value="1"/>
</dbReference>
<proteinExistence type="predicted"/>
<gene>
    <name evidence="6" type="ORF">ACFFNY_25815</name>
</gene>
<name>A0ABV5W3K7_9BACL</name>
<keyword evidence="4" id="KW-0472">Membrane</keyword>
<comment type="caution">
    <text evidence="6">The sequence shown here is derived from an EMBL/GenBank/DDBJ whole genome shotgun (WGS) entry which is preliminary data.</text>
</comment>
<dbReference type="InterPro" id="IPR009057">
    <property type="entry name" value="Homeodomain-like_sf"/>
</dbReference>
<evidence type="ECO:0000313" key="7">
    <source>
        <dbReference type="Proteomes" id="UP001589619"/>
    </source>
</evidence>
<sequence length="782" mass="88816">MGIFRYRSTKKTVLLLVSLLFLVVFVISFLSYRVTTNRLKYELTDTHMALLGQIEHKMELMLQIIDKETIQMLGTDEIKTFFDTLDNDGTGRENDYRLSGSLNRIINGGEYVFSIDLYSYTKKRLFSNNMLLDSEIPDDYQWIGQFEPYLGYSNWLSTRKLSMYGSSFPIYRNVATLVRTYPLVHSPGYRRGAIAVNIKEEALYGLLSDSPHKGLGETFMVDGRGVIVSHDDKSKLGRDASESAVVAGVLNGPAEGHFRTKADDQESTVFYVTSDYTGWKIVNVVPEIQLNKPLINIRNVLLVVAAFLFVAAALLAALVGYWTLNPFNRFAASLSSRLGMHPRFSASEAKQGNEFAYLETIVNDILSDSEQLQKQIKETKPFMKWRLYTELLTQHPPYSRDIQQYMDLVGMQLHPNHFIVMSAEFDRKSAIGSSADLHLYAYALCNVAEELINAESRGAAIEWDDGQCAIIVSFEDDDPEMHAVRAMAVADMLKKFAEQNFRKTVTIGIGGEVRELRDIRMSHRQSMEALKYKLVMGNNTIISADDIQDYSAGEFHRLFSLTDNMIDSIKQPDEDKLREQVASWFEAMATSNVPPDIIRQLVVQLLMKAAGVAGEIGMNQDELVPAQNFQEALEQHETLEHIRDFTAGVLTGLIERIRLKRSSREKNEAIDKITRFIRDNYMHGDLSLNYLSERFHMSISHLSKMFKDYTGGNFIDYLMEIRIAKSKELLAGGSGKVRDIAEAVGYANVNSFTRIFKKMTGLTPSEYRELEWAKRGERDQPS</sequence>
<feature type="transmembrane region" description="Helical" evidence="4">
    <location>
        <begin position="300"/>
        <end position="324"/>
    </location>
</feature>
<dbReference type="CDD" id="cd12912">
    <property type="entry name" value="PDC2_MCP_like"/>
    <property type="match status" value="1"/>
</dbReference>
<keyword evidence="7" id="KW-1185">Reference proteome</keyword>
<keyword evidence="3" id="KW-0804">Transcription</keyword>
<keyword evidence="4" id="KW-0812">Transmembrane</keyword>
<dbReference type="Gene3D" id="3.30.450.20">
    <property type="entry name" value="PAS domain"/>
    <property type="match status" value="1"/>
</dbReference>
<protein>
    <submittedName>
        <fullName evidence="6">Helix-turn-helix domain-containing protein</fullName>
    </submittedName>
</protein>
<evidence type="ECO:0000256" key="2">
    <source>
        <dbReference type="ARBA" id="ARBA00023125"/>
    </source>
</evidence>
<feature type="transmembrane region" description="Helical" evidence="4">
    <location>
        <begin position="12"/>
        <end position="32"/>
    </location>
</feature>
<keyword evidence="4" id="KW-1133">Transmembrane helix</keyword>
<dbReference type="PROSITE" id="PS01124">
    <property type="entry name" value="HTH_ARAC_FAMILY_2"/>
    <property type="match status" value="1"/>
</dbReference>
<organism evidence="6 7">
    <name type="scientific">Paenibacillus hodogayensis</name>
    <dbReference type="NCBI Taxonomy" id="279208"/>
    <lineage>
        <taxon>Bacteria</taxon>
        <taxon>Bacillati</taxon>
        <taxon>Bacillota</taxon>
        <taxon>Bacilli</taxon>
        <taxon>Bacillales</taxon>
        <taxon>Paenibacillaceae</taxon>
        <taxon>Paenibacillus</taxon>
    </lineage>
</organism>
<dbReference type="PANTHER" id="PTHR43280">
    <property type="entry name" value="ARAC-FAMILY TRANSCRIPTIONAL REGULATOR"/>
    <property type="match status" value="1"/>
</dbReference>